<keyword evidence="2" id="KW-1185">Reference proteome</keyword>
<evidence type="ECO:0000313" key="1">
    <source>
        <dbReference type="EMBL" id="PVU89818.1"/>
    </source>
</evidence>
<organism evidence="1 2">
    <name type="scientific">Smittium megazygosporum</name>
    <dbReference type="NCBI Taxonomy" id="133381"/>
    <lineage>
        <taxon>Eukaryota</taxon>
        <taxon>Fungi</taxon>
        <taxon>Fungi incertae sedis</taxon>
        <taxon>Zoopagomycota</taxon>
        <taxon>Kickxellomycotina</taxon>
        <taxon>Harpellomycetes</taxon>
        <taxon>Harpellales</taxon>
        <taxon>Legeriomycetaceae</taxon>
        <taxon>Smittium</taxon>
    </lineage>
</organism>
<protein>
    <recommendedName>
        <fullName evidence="3">UvrD-like helicase C-terminal domain-containing protein</fullName>
    </recommendedName>
</protein>
<dbReference type="EMBL" id="MBFS01003016">
    <property type="protein sequence ID" value="PVU89818.1"/>
    <property type="molecule type" value="Genomic_DNA"/>
</dbReference>
<dbReference type="Proteomes" id="UP000245609">
    <property type="component" value="Unassembled WGS sequence"/>
</dbReference>
<gene>
    <name evidence="1" type="ORF">BB560_006267</name>
</gene>
<evidence type="ECO:0008006" key="3">
    <source>
        <dbReference type="Google" id="ProtNLM"/>
    </source>
</evidence>
<evidence type="ECO:0000313" key="2">
    <source>
        <dbReference type="Proteomes" id="UP000245609"/>
    </source>
</evidence>
<feature type="non-terminal residue" evidence="1">
    <location>
        <position position="1"/>
    </location>
</feature>
<dbReference type="AlphaFoldDB" id="A0A2T9YBV2"/>
<dbReference type="OrthoDB" id="3353471at2759"/>
<proteinExistence type="predicted"/>
<sequence>LSSTDIEIEWRQFPLRLAYATTVHRAKDQILKKIVVELCQPVFAHALKLTSDSEPTYGKSVNKLRLFAEFKSSKGNAH</sequence>
<comment type="caution">
    <text evidence="1">The sequence shown here is derived from an EMBL/GenBank/DDBJ whole genome shotgun (WGS) entry which is preliminary data.</text>
</comment>
<name>A0A2T9YBV2_9FUNG</name>
<reference evidence="1 2" key="1">
    <citation type="journal article" date="2018" name="MBio">
        <title>Comparative Genomics Reveals the Core Gene Toolbox for the Fungus-Insect Symbiosis.</title>
        <authorList>
            <person name="Wang Y."/>
            <person name="Stata M."/>
            <person name="Wang W."/>
            <person name="Stajich J.E."/>
            <person name="White M.M."/>
            <person name="Moncalvo J.M."/>
        </authorList>
    </citation>
    <scope>NUCLEOTIDE SEQUENCE [LARGE SCALE GENOMIC DNA]</scope>
    <source>
        <strain evidence="1 2">SC-DP-2</strain>
    </source>
</reference>
<accession>A0A2T9YBV2</accession>